<proteinExistence type="predicted"/>
<keyword evidence="1" id="KW-0732">Signal</keyword>
<evidence type="ECO:0000256" key="1">
    <source>
        <dbReference type="SAM" id="SignalP"/>
    </source>
</evidence>
<evidence type="ECO:0000313" key="3">
    <source>
        <dbReference type="Proteomes" id="UP000636949"/>
    </source>
</evidence>
<reference evidence="2" key="2">
    <citation type="submission" date="2020-09" db="EMBL/GenBank/DDBJ databases">
        <authorList>
            <person name="Sun Q."/>
            <person name="Zhou Y."/>
        </authorList>
    </citation>
    <scope>NUCLEOTIDE SEQUENCE</scope>
    <source>
        <strain evidence="2">CGMCC 1.15758</strain>
    </source>
</reference>
<gene>
    <name evidence="2" type="ORF">GCM10010995_09500</name>
</gene>
<keyword evidence="3" id="KW-1185">Reference proteome</keyword>
<organism evidence="2 3">
    <name type="scientific">Cysteiniphilum litorale</name>
    <dbReference type="NCBI Taxonomy" id="2056700"/>
    <lineage>
        <taxon>Bacteria</taxon>
        <taxon>Pseudomonadati</taxon>
        <taxon>Pseudomonadota</taxon>
        <taxon>Gammaproteobacteria</taxon>
        <taxon>Thiotrichales</taxon>
        <taxon>Fastidiosibacteraceae</taxon>
        <taxon>Cysteiniphilum</taxon>
    </lineage>
</organism>
<name>A0A8J2Z3N9_9GAMM</name>
<dbReference type="Proteomes" id="UP000636949">
    <property type="component" value="Unassembled WGS sequence"/>
</dbReference>
<dbReference type="EMBL" id="BMJS01000007">
    <property type="protein sequence ID" value="GGF94350.1"/>
    <property type="molecule type" value="Genomic_DNA"/>
</dbReference>
<dbReference type="AlphaFoldDB" id="A0A8J2Z3N9"/>
<feature type="chain" id="PRO_5035266747" evidence="1">
    <location>
        <begin position="22"/>
        <end position="60"/>
    </location>
</feature>
<evidence type="ECO:0000313" key="2">
    <source>
        <dbReference type="EMBL" id="GGF94350.1"/>
    </source>
</evidence>
<sequence length="60" mass="6602">MKKLLSIIVIGMFLSGNMAIAAGTDFPANSVMGNKMMNKDFKSPSVQRQNATVYFQETDL</sequence>
<dbReference type="OrthoDB" id="5625560at2"/>
<reference evidence="2" key="1">
    <citation type="journal article" date="2014" name="Int. J. Syst. Evol. Microbiol.">
        <title>Complete genome sequence of Corynebacterium casei LMG S-19264T (=DSM 44701T), isolated from a smear-ripened cheese.</title>
        <authorList>
            <consortium name="US DOE Joint Genome Institute (JGI-PGF)"/>
            <person name="Walter F."/>
            <person name="Albersmeier A."/>
            <person name="Kalinowski J."/>
            <person name="Ruckert C."/>
        </authorList>
    </citation>
    <scope>NUCLEOTIDE SEQUENCE</scope>
    <source>
        <strain evidence="2">CGMCC 1.15758</strain>
    </source>
</reference>
<dbReference type="RefSeq" id="WP_117001896.1">
    <property type="nucleotide sequence ID" value="NZ_BMJS01000007.1"/>
</dbReference>
<protein>
    <submittedName>
        <fullName evidence="2">Uncharacterized protein</fullName>
    </submittedName>
</protein>
<accession>A0A8J2Z3N9</accession>
<feature type="signal peptide" evidence="1">
    <location>
        <begin position="1"/>
        <end position="21"/>
    </location>
</feature>
<comment type="caution">
    <text evidence="2">The sequence shown here is derived from an EMBL/GenBank/DDBJ whole genome shotgun (WGS) entry which is preliminary data.</text>
</comment>